<feature type="region of interest" description="Disordered" evidence="1">
    <location>
        <begin position="151"/>
        <end position="182"/>
    </location>
</feature>
<keyword evidence="3" id="KW-1185">Reference proteome</keyword>
<evidence type="ECO:0000313" key="3">
    <source>
        <dbReference type="Proteomes" id="UP001152622"/>
    </source>
</evidence>
<dbReference type="EMBL" id="JAINUF010000006">
    <property type="protein sequence ID" value="KAJ8355937.1"/>
    <property type="molecule type" value="Genomic_DNA"/>
</dbReference>
<gene>
    <name evidence="2" type="ORF">SKAU_G00187310</name>
</gene>
<reference evidence="2" key="1">
    <citation type="journal article" date="2023" name="Science">
        <title>Genome structures resolve the early diversification of teleost fishes.</title>
        <authorList>
            <person name="Parey E."/>
            <person name="Louis A."/>
            <person name="Montfort J."/>
            <person name="Bouchez O."/>
            <person name="Roques C."/>
            <person name="Iampietro C."/>
            <person name="Lluch J."/>
            <person name="Castinel A."/>
            <person name="Donnadieu C."/>
            <person name="Desvignes T."/>
            <person name="Floi Bucao C."/>
            <person name="Jouanno E."/>
            <person name="Wen M."/>
            <person name="Mejri S."/>
            <person name="Dirks R."/>
            <person name="Jansen H."/>
            <person name="Henkel C."/>
            <person name="Chen W.J."/>
            <person name="Zahm M."/>
            <person name="Cabau C."/>
            <person name="Klopp C."/>
            <person name="Thompson A.W."/>
            <person name="Robinson-Rechavi M."/>
            <person name="Braasch I."/>
            <person name="Lecointre G."/>
            <person name="Bobe J."/>
            <person name="Postlethwait J.H."/>
            <person name="Berthelot C."/>
            <person name="Roest Crollius H."/>
            <person name="Guiguen Y."/>
        </authorList>
    </citation>
    <scope>NUCLEOTIDE SEQUENCE</scope>
    <source>
        <strain evidence="2">WJC10195</strain>
    </source>
</reference>
<protein>
    <submittedName>
        <fullName evidence="2">Uncharacterized protein</fullName>
    </submittedName>
</protein>
<organism evidence="2 3">
    <name type="scientific">Synaphobranchus kaupii</name>
    <name type="common">Kaup's arrowtooth eel</name>
    <dbReference type="NCBI Taxonomy" id="118154"/>
    <lineage>
        <taxon>Eukaryota</taxon>
        <taxon>Metazoa</taxon>
        <taxon>Chordata</taxon>
        <taxon>Craniata</taxon>
        <taxon>Vertebrata</taxon>
        <taxon>Euteleostomi</taxon>
        <taxon>Actinopterygii</taxon>
        <taxon>Neopterygii</taxon>
        <taxon>Teleostei</taxon>
        <taxon>Anguilliformes</taxon>
        <taxon>Synaphobranchidae</taxon>
        <taxon>Synaphobranchus</taxon>
    </lineage>
</organism>
<name>A0A9Q1FD01_SYNKA</name>
<comment type="caution">
    <text evidence="2">The sequence shown here is derived from an EMBL/GenBank/DDBJ whole genome shotgun (WGS) entry which is preliminary data.</text>
</comment>
<feature type="region of interest" description="Disordered" evidence="1">
    <location>
        <begin position="1"/>
        <end position="47"/>
    </location>
</feature>
<feature type="compositionally biased region" description="Basic residues" evidence="1">
    <location>
        <begin position="12"/>
        <end position="22"/>
    </location>
</feature>
<accession>A0A9Q1FD01</accession>
<proteinExistence type="predicted"/>
<dbReference type="Proteomes" id="UP001152622">
    <property type="component" value="Chromosome 6"/>
</dbReference>
<dbReference type="AlphaFoldDB" id="A0A9Q1FD01"/>
<sequence length="182" mass="19925">MTLTLGVTPRSPARKLPKRTRAGPRSDPRGAPELVTPSRSTHRHPQEKPRALLLALVPAISSAARHCAQTLILRLAAHLIYLTPPAGEQSEQRRPCSAERRDGAAVSSAYPTTAEFKGLRIQPVCFYVHGNIDTETTDAFQTGVKRFRRISNSLSHPHPTPKLRERNGPGALAPKLKRAQLG</sequence>
<evidence type="ECO:0000313" key="2">
    <source>
        <dbReference type="EMBL" id="KAJ8355937.1"/>
    </source>
</evidence>
<evidence type="ECO:0000256" key="1">
    <source>
        <dbReference type="SAM" id="MobiDB-lite"/>
    </source>
</evidence>